<feature type="compositionally biased region" description="Low complexity" evidence="1">
    <location>
        <begin position="377"/>
        <end position="388"/>
    </location>
</feature>
<organism evidence="2 3">
    <name type="scientific">Candolleomyces eurysporus</name>
    <dbReference type="NCBI Taxonomy" id="2828524"/>
    <lineage>
        <taxon>Eukaryota</taxon>
        <taxon>Fungi</taxon>
        <taxon>Dikarya</taxon>
        <taxon>Basidiomycota</taxon>
        <taxon>Agaricomycotina</taxon>
        <taxon>Agaricomycetes</taxon>
        <taxon>Agaricomycetidae</taxon>
        <taxon>Agaricales</taxon>
        <taxon>Agaricineae</taxon>
        <taxon>Psathyrellaceae</taxon>
        <taxon>Candolleomyces</taxon>
    </lineage>
</organism>
<dbReference type="OrthoDB" id="3364649at2759"/>
<comment type="caution">
    <text evidence="2">The sequence shown here is derived from an EMBL/GenBank/DDBJ whole genome shotgun (WGS) entry which is preliminary data.</text>
</comment>
<dbReference type="AlphaFoldDB" id="A0A9W8J9D2"/>
<evidence type="ECO:0000313" key="3">
    <source>
        <dbReference type="Proteomes" id="UP001140091"/>
    </source>
</evidence>
<feature type="compositionally biased region" description="Acidic residues" evidence="1">
    <location>
        <begin position="405"/>
        <end position="425"/>
    </location>
</feature>
<dbReference type="GO" id="GO:0051301">
    <property type="term" value="P:cell division"/>
    <property type="evidence" value="ECO:0007669"/>
    <property type="project" value="InterPro"/>
</dbReference>
<feature type="region of interest" description="Disordered" evidence="1">
    <location>
        <begin position="455"/>
        <end position="523"/>
    </location>
</feature>
<dbReference type="InterPro" id="IPR013218">
    <property type="entry name" value="Dsn1/Mis13"/>
</dbReference>
<dbReference type="PANTHER" id="PTHR14778:SF2">
    <property type="entry name" value="KINETOCHORE-ASSOCIATED PROTEIN DSN1 HOMOLOG"/>
    <property type="match status" value="1"/>
</dbReference>
<feature type="compositionally biased region" description="Low complexity" evidence="1">
    <location>
        <begin position="77"/>
        <end position="117"/>
    </location>
</feature>
<evidence type="ECO:0000256" key="1">
    <source>
        <dbReference type="SAM" id="MobiDB-lite"/>
    </source>
</evidence>
<name>A0A9W8J9D2_9AGAR</name>
<evidence type="ECO:0000313" key="2">
    <source>
        <dbReference type="EMBL" id="KAJ2928678.1"/>
    </source>
</evidence>
<feature type="compositionally biased region" description="Low complexity" evidence="1">
    <location>
        <begin position="250"/>
        <end position="271"/>
    </location>
</feature>
<feature type="region of interest" description="Disordered" evidence="1">
    <location>
        <begin position="241"/>
        <end position="271"/>
    </location>
</feature>
<feature type="compositionally biased region" description="Basic and acidic residues" evidence="1">
    <location>
        <begin position="49"/>
        <end position="65"/>
    </location>
</feature>
<feature type="compositionally biased region" description="Low complexity" evidence="1">
    <location>
        <begin position="486"/>
        <end position="517"/>
    </location>
</feature>
<dbReference type="GO" id="GO:0007059">
    <property type="term" value="P:chromosome segregation"/>
    <property type="evidence" value="ECO:0007669"/>
    <property type="project" value="InterPro"/>
</dbReference>
<feature type="region of interest" description="Disordered" evidence="1">
    <location>
        <begin position="1"/>
        <end position="212"/>
    </location>
</feature>
<dbReference type="GO" id="GO:0000444">
    <property type="term" value="C:MIS12/MIND type complex"/>
    <property type="evidence" value="ECO:0007669"/>
    <property type="project" value="InterPro"/>
</dbReference>
<dbReference type="EMBL" id="JANBPK010000920">
    <property type="protein sequence ID" value="KAJ2928678.1"/>
    <property type="molecule type" value="Genomic_DNA"/>
</dbReference>
<reference evidence="2" key="1">
    <citation type="submission" date="2022-06" db="EMBL/GenBank/DDBJ databases">
        <title>Genome Sequence of Candolleomyces eurysporus.</title>
        <authorList>
            <person name="Buettner E."/>
        </authorList>
    </citation>
    <scope>NUCLEOTIDE SEQUENCE</scope>
    <source>
        <strain evidence="2">VTCC 930004</strain>
    </source>
</reference>
<dbReference type="PANTHER" id="PTHR14778">
    <property type="entry name" value="KINETOCHORE-ASSOCIATED PROTEIN DSN1 HOMOLOG"/>
    <property type="match status" value="1"/>
</dbReference>
<feature type="compositionally biased region" description="Polar residues" evidence="1">
    <location>
        <begin position="140"/>
        <end position="157"/>
    </location>
</feature>
<dbReference type="Proteomes" id="UP001140091">
    <property type="component" value="Unassembled WGS sequence"/>
</dbReference>
<keyword evidence="3" id="KW-1185">Reference proteome</keyword>
<feature type="compositionally biased region" description="Polar residues" evidence="1">
    <location>
        <begin position="200"/>
        <end position="209"/>
    </location>
</feature>
<proteinExistence type="predicted"/>
<feature type="compositionally biased region" description="Basic and acidic residues" evidence="1">
    <location>
        <begin position="739"/>
        <end position="753"/>
    </location>
</feature>
<feature type="region of interest" description="Disordered" evidence="1">
    <location>
        <begin position="574"/>
        <end position="658"/>
    </location>
</feature>
<feature type="region of interest" description="Disordered" evidence="1">
    <location>
        <begin position="375"/>
        <end position="442"/>
    </location>
</feature>
<gene>
    <name evidence="2" type="ORF">H1R20_g8380</name>
</gene>
<dbReference type="Pfam" id="PF08202">
    <property type="entry name" value="MIS13"/>
    <property type="match status" value="1"/>
</dbReference>
<feature type="compositionally biased region" description="Basic and acidic residues" evidence="1">
    <location>
        <begin position="681"/>
        <end position="694"/>
    </location>
</feature>
<feature type="region of interest" description="Disordered" evidence="1">
    <location>
        <begin position="671"/>
        <end position="753"/>
    </location>
</feature>
<feature type="compositionally biased region" description="Acidic residues" evidence="1">
    <location>
        <begin position="39"/>
        <end position="48"/>
    </location>
</feature>
<feature type="non-terminal residue" evidence="2">
    <location>
        <position position="1"/>
    </location>
</feature>
<feature type="compositionally biased region" description="Low complexity" evidence="1">
    <location>
        <begin position="26"/>
        <end position="35"/>
    </location>
</feature>
<accession>A0A9W8J9D2</accession>
<feature type="compositionally biased region" description="Low complexity" evidence="1">
    <location>
        <begin position="603"/>
        <end position="642"/>
    </location>
</feature>
<protein>
    <submittedName>
        <fullName evidence="2">Uncharacterized protein</fullName>
    </submittedName>
</protein>
<sequence length="753" mass="80407">MDTSMNPLLAAAAAKRAKKESFTNGLSRKPSSSSRLLDDDMAGEGSDADLERDVRAMEDEVDRLRRNSRAYTTIDGSLLSSSHPSNSSSSNPNNAMFNFPPPSQSTKPPSKSSGSSKAQGRGRPNRSRSANNDTMDVDSTDSQIPIASNETPQQQRNKLLREGAMAAIKSSQDSGGDDGDERGRGRDASSGRSGGGVITQPHNTVSESSFYKHIDPDLPEVERVRQLLIWCSLRAASAVNKGAASPDGYTAPARPPTSSSSSSTAPAPTKLPPLSAKALEVLKKAQDEFVRNLAEKKVDLNIHATDGERSRASTEELKENQQNVRNRGCEVTYSGHIQRAQAEDEAWKRVSYEYDGYCKKLSASLEKRKKALEELKSSLPSTSNSSSKSKGKGKGKSRASTGGEGDVDMADEDPEDEGEGKEGEDDEKHLTLYPAPHELPPAFQRGAQLARSILSRRPRPRLKPPSPSTPSPTKIVSHQARRRSSMRASLSRPSLPLDASTSSSALPTPTDQDPLPDITEPSPNLESLLLGKLPTLPYILDTLHVHLNAARGTTSACERLLDERYRVLNRALEGRMRSSSVPPPASSAPGSDDKTEGRGRGRSVLTTYLPSSSSSSTLARSLYPSQMPSAGAGAGSSSRSQSVPPPPPPFPSTSHLPSPHTLLRALTRVDAARPPAQIGDAARRAAREVQRVEESGMGPIAGERRVTLLPGMASGAGVPATPRKGGGLAPPTTPGRRTPARDRTPGRERTPGR</sequence>